<comment type="caution">
    <text evidence="1">The sequence shown here is derived from an EMBL/GenBank/DDBJ whole genome shotgun (WGS) entry which is preliminary data.</text>
</comment>
<dbReference type="Proteomes" id="UP000216207">
    <property type="component" value="Unassembled WGS sequence"/>
</dbReference>
<dbReference type="Gene3D" id="3.40.50.150">
    <property type="entry name" value="Vaccinia Virus protein VP39"/>
    <property type="match status" value="1"/>
</dbReference>
<proteinExistence type="predicted"/>
<dbReference type="InterPro" id="IPR006901">
    <property type="entry name" value="TrmK"/>
</dbReference>
<dbReference type="Pfam" id="PF04816">
    <property type="entry name" value="TrmK"/>
    <property type="match status" value="1"/>
</dbReference>
<evidence type="ECO:0000313" key="2">
    <source>
        <dbReference type="Proteomes" id="UP000216207"/>
    </source>
</evidence>
<evidence type="ECO:0000313" key="1">
    <source>
        <dbReference type="EMBL" id="PAE90507.1"/>
    </source>
</evidence>
<sequence length="261" mass="29089">MLFFHFALAFLGTVRDLLQSVYIGGSKMNDKQLSLRLERVASYLYHFKRIADIGSDHGYLPCYLALRCPGLTAIAGELNEGPYQSACAQVSRSGLSDAVEVRKGNGLEVLRSDDKVEAIAIAGMGGPLIASILEEGKTKLRGVQTLVLQPNIAAHAVREWLSHHEFSISAEEIIEEDGKIYEIIVAVPEKGTSSLTEADLLLGPILRREQGSAFQKKWRREQQSWLQVLEELKKGKQTKEMSDKQRKLERKLQLVKEALGE</sequence>
<dbReference type="Gene3D" id="1.10.287.1890">
    <property type="match status" value="1"/>
</dbReference>
<organism evidence="1 2">
    <name type="scientific">Shouchella clausii</name>
    <name type="common">Alkalihalobacillus clausii</name>
    <dbReference type="NCBI Taxonomy" id="79880"/>
    <lineage>
        <taxon>Bacteria</taxon>
        <taxon>Bacillati</taxon>
        <taxon>Bacillota</taxon>
        <taxon>Bacilli</taxon>
        <taxon>Bacillales</taxon>
        <taxon>Bacillaceae</taxon>
        <taxon>Shouchella</taxon>
    </lineage>
</organism>
<keyword evidence="1" id="KW-0489">Methyltransferase</keyword>
<keyword evidence="1" id="KW-0808">Transferase</keyword>
<dbReference type="PIRSF" id="PIRSF018637">
    <property type="entry name" value="TrmK"/>
    <property type="match status" value="1"/>
</dbReference>
<reference evidence="1 2" key="1">
    <citation type="submission" date="2017-07" db="EMBL/GenBank/DDBJ databases">
        <title>Isolation and whole genome analysis of endospore-forming bacteria from heroin.</title>
        <authorList>
            <person name="Kalinowski J."/>
            <person name="Ahrens B."/>
            <person name="Al-Dilaimi A."/>
            <person name="Winkler A."/>
            <person name="Wibberg D."/>
            <person name="Schleenbecker U."/>
            <person name="Ruckert C."/>
            <person name="Wolfel R."/>
            <person name="Grass G."/>
        </authorList>
    </citation>
    <scope>NUCLEOTIDE SEQUENCE [LARGE SCALE GENOMIC DNA]</scope>
    <source>
        <strain evidence="1 2">7539</strain>
    </source>
</reference>
<dbReference type="GO" id="GO:0032259">
    <property type="term" value="P:methylation"/>
    <property type="evidence" value="ECO:0007669"/>
    <property type="project" value="UniProtKB-KW"/>
</dbReference>
<protein>
    <submittedName>
        <fullName evidence="1">tRNA (Adenine(22)-N(1))-methyltransferase TrmK</fullName>
    </submittedName>
</protein>
<accession>A0A268P460</accession>
<dbReference type="AlphaFoldDB" id="A0A268P460"/>
<dbReference type="GO" id="GO:0160105">
    <property type="term" value="F:tRNA (adenine(22)-N1)-methyltransferase activity"/>
    <property type="evidence" value="ECO:0007669"/>
    <property type="project" value="InterPro"/>
</dbReference>
<dbReference type="SUPFAM" id="SSF53335">
    <property type="entry name" value="S-adenosyl-L-methionine-dependent methyltransferases"/>
    <property type="match status" value="1"/>
</dbReference>
<name>A0A268P460_SHOCL</name>
<dbReference type="InterPro" id="IPR029063">
    <property type="entry name" value="SAM-dependent_MTases_sf"/>
</dbReference>
<dbReference type="EMBL" id="NPCC01000004">
    <property type="protein sequence ID" value="PAE90507.1"/>
    <property type="molecule type" value="Genomic_DNA"/>
</dbReference>
<dbReference type="PANTHER" id="PTHR38451">
    <property type="entry name" value="TRNA (ADENINE(22)-N(1))-METHYLTRANSFERASE"/>
    <property type="match status" value="1"/>
</dbReference>
<dbReference type="PANTHER" id="PTHR38451:SF1">
    <property type="entry name" value="TRNA (ADENINE(22)-N(1))-METHYLTRANSFERASE"/>
    <property type="match status" value="1"/>
</dbReference>
<gene>
    <name evidence="1" type="ORF">CHH72_01040</name>
</gene>